<evidence type="ECO:0000313" key="5">
    <source>
        <dbReference type="Proteomes" id="UP000325291"/>
    </source>
</evidence>
<feature type="domain" description="Methyltransferase" evidence="3">
    <location>
        <begin position="42"/>
        <end position="133"/>
    </location>
</feature>
<dbReference type="GO" id="GO:0008168">
    <property type="term" value="F:methyltransferase activity"/>
    <property type="evidence" value="ECO:0007669"/>
    <property type="project" value="UniProtKB-KW"/>
</dbReference>
<reference evidence="4 5" key="1">
    <citation type="submission" date="2019-07" db="EMBL/GenBank/DDBJ databases">
        <title>Aquicoccus porphyridii gen. nov., sp. nov., isolated from a small marine red alga, Porphyridium marinum.</title>
        <authorList>
            <person name="Liu L."/>
        </authorList>
    </citation>
    <scope>NUCLEOTIDE SEQUENCE [LARGE SCALE GENOMIC DNA]</scope>
    <source>
        <strain evidence="4 5">L1 8-17</strain>
    </source>
</reference>
<dbReference type="Proteomes" id="UP000325291">
    <property type="component" value="Unassembled WGS sequence"/>
</dbReference>
<keyword evidence="1 4" id="KW-0489">Methyltransferase</keyword>
<organism evidence="4 5">
    <name type="scientific">Aquicoccus porphyridii</name>
    <dbReference type="NCBI Taxonomy" id="1852029"/>
    <lineage>
        <taxon>Bacteria</taxon>
        <taxon>Pseudomonadati</taxon>
        <taxon>Pseudomonadota</taxon>
        <taxon>Alphaproteobacteria</taxon>
        <taxon>Rhodobacterales</taxon>
        <taxon>Paracoccaceae</taxon>
        <taxon>Aquicoccus</taxon>
    </lineage>
</organism>
<dbReference type="SUPFAM" id="SSF53335">
    <property type="entry name" value="S-adenosyl-L-methionine-dependent methyltransferases"/>
    <property type="match status" value="1"/>
</dbReference>
<dbReference type="Pfam" id="PF13649">
    <property type="entry name" value="Methyltransf_25"/>
    <property type="match status" value="1"/>
</dbReference>
<dbReference type="RefSeq" id="WP_111367689.1">
    <property type="nucleotide sequence ID" value="NZ_VINQ01000015.1"/>
</dbReference>
<comment type="caution">
    <text evidence="4">The sequence shown here is derived from an EMBL/GenBank/DDBJ whole genome shotgun (WGS) entry which is preliminary data.</text>
</comment>
<dbReference type="Gene3D" id="3.40.50.150">
    <property type="entry name" value="Vaccinia Virus protein VP39"/>
    <property type="match status" value="1"/>
</dbReference>
<name>A0A5A9Z4W7_9RHOB</name>
<dbReference type="InterPro" id="IPR041698">
    <property type="entry name" value="Methyltransf_25"/>
</dbReference>
<dbReference type="PANTHER" id="PTHR43861">
    <property type="entry name" value="TRANS-ACONITATE 2-METHYLTRANSFERASE-RELATED"/>
    <property type="match status" value="1"/>
</dbReference>
<proteinExistence type="predicted"/>
<evidence type="ECO:0000256" key="2">
    <source>
        <dbReference type="ARBA" id="ARBA00022679"/>
    </source>
</evidence>
<dbReference type="EMBL" id="VINQ01000015">
    <property type="protein sequence ID" value="KAA0912236.1"/>
    <property type="molecule type" value="Genomic_DNA"/>
</dbReference>
<gene>
    <name evidence="4" type="ORF">FLO80_16625</name>
</gene>
<dbReference type="AlphaFoldDB" id="A0A5A9Z4W7"/>
<evidence type="ECO:0000313" key="4">
    <source>
        <dbReference type="EMBL" id="KAA0912236.1"/>
    </source>
</evidence>
<evidence type="ECO:0000259" key="3">
    <source>
        <dbReference type="Pfam" id="PF13649"/>
    </source>
</evidence>
<keyword evidence="5" id="KW-1185">Reference proteome</keyword>
<dbReference type="PANTHER" id="PTHR43861:SF1">
    <property type="entry name" value="TRANS-ACONITATE 2-METHYLTRANSFERASE"/>
    <property type="match status" value="1"/>
</dbReference>
<evidence type="ECO:0000256" key="1">
    <source>
        <dbReference type="ARBA" id="ARBA00022603"/>
    </source>
</evidence>
<dbReference type="InterPro" id="IPR029063">
    <property type="entry name" value="SAM-dependent_MTases_sf"/>
</dbReference>
<dbReference type="GO" id="GO:0032259">
    <property type="term" value="P:methylation"/>
    <property type="evidence" value="ECO:0007669"/>
    <property type="project" value="UniProtKB-KW"/>
</dbReference>
<sequence length="211" mass="22588">MTKRTFWDRAAERYARRPVQDEAAYAYTLERTRAHLAPDGRVLELGCGTGTSALKLADATGHIVASDLSAEMIRIARDKAEAQGATNVTFVQTDAGAPPDGEYDAVLAFNLLHLLPNPEAALIGMAERVKPGGYFISKTPCLAGSGISLKLRALLWLVVPVMQALGKAPRFHRMSIAGLEQAIAGAGFDIIETGNHPASPPSRFVVARKPL</sequence>
<protein>
    <submittedName>
        <fullName evidence="4">Methyltransferase domain-containing protein</fullName>
    </submittedName>
</protein>
<keyword evidence="2 4" id="KW-0808">Transferase</keyword>
<accession>A0A5A9Z4W7</accession>
<dbReference type="CDD" id="cd02440">
    <property type="entry name" value="AdoMet_MTases"/>
    <property type="match status" value="1"/>
</dbReference>